<dbReference type="PROSITE" id="PS50943">
    <property type="entry name" value="HTH_CROC1"/>
    <property type="match status" value="1"/>
</dbReference>
<name>A0A512H658_9PROT</name>
<comment type="caution">
    <text evidence="3">The sequence shown here is derived from an EMBL/GenBank/DDBJ whole genome shotgun (WGS) entry which is preliminary data.</text>
</comment>
<accession>A0A512H658</accession>
<feature type="domain" description="HTH cro/C1-type" evidence="2">
    <location>
        <begin position="82"/>
        <end position="109"/>
    </location>
</feature>
<sequence>MEDDMAKDLTPTSGAGSNQLDVLRDDPQNDVKFVRKGGVEREHIKTPEGNVLSRETTVGGLLQTAVVYNGADSSSTDQDQAIRDLRVRQKKTQQEIADILGIDQSTVSRRLKALGIS</sequence>
<dbReference type="InterPro" id="IPR001387">
    <property type="entry name" value="Cro/C1-type_HTH"/>
</dbReference>
<dbReference type="Gene3D" id="1.10.10.10">
    <property type="entry name" value="Winged helix-like DNA-binding domain superfamily/Winged helix DNA-binding domain"/>
    <property type="match status" value="1"/>
</dbReference>
<evidence type="ECO:0000313" key="3">
    <source>
        <dbReference type="EMBL" id="GEO80955.1"/>
    </source>
</evidence>
<dbReference type="Proteomes" id="UP000321567">
    <property type="component" value="Unassembled WGS sequence"/>
</dbReference>
<organism evidence="3 4">
    <name type="scientific">Pararhodospirillum oryzae</name>
    <dbReference type="NCBI Taxonomy" id="478448"/>
    <lineage>
        <taxon>Bacteria</taxon>
        <taxon>Pseudomonadati</taxon>
        <taxon>Pseudomonadota</taxon>
        <taxon>Alphaproteobacteria</taxon>
        <taxon>Rhodospirillales</taxon>
        <taxon>Rhodospirillaceae</taxon>
        <taxon>Pararhodospirillum</taxon>
    </lineage>
</organism>
<dbReference type="Pfam" id="PF01381">
    <property type="entry name" value="HTH_3"/>
    <property type="match status" value="1"/>
</dbReference>
<evidence type="ECO:0000259" key="2">
    <source>
        <dbReference type="PROSITE" id="PS50943"/>
    </source>
</evidence>
<feature type="region of interest" description="Disordered" evidence="1">
    <location>
        <begin position="1"/>
        <end position="29"/>
    </location>
</feature>
<evidence type="ECO:0000256" key="1">
    <source>
        <dbReference type="SAM" id="MobiDB-lite"/>
    </source>
</evidence>
<dbReference type="EMBL" id="BJZO01000022">
    <property type="protein sequence ID" value="GEO80955.1"/>
    <property type="molecule type" value="Genomic_DNA"/>
</dbReference>
<proteinExistence type="predicted"/>
<keyword evidence="4" id="KW-1185">Reference proteome</keyword>
<protein>
    <recommendedName>
        <fullName evidence="2">HTH cro/C1-type domain-containing protein</fullName>
    </recommendedName>
</protein>
<evidence type="ECO:0000313" key="4">
    <source>
        <dbReference type="Proteomes" id="UP000321567"/>
    </source>
</evidence>
<reference evidence="3 4" key="1">
    <citation type="submission" date="2019-07" db="EMBL/GenBank/DDBJ databases">
        <title>Whole genome shotgun sequence of Rhodospirillum oryzae NBRC 107573.</title>
        <authorList>
            <person name="Hosoyama A."/>
            <person name="Uohara A."/>
            <person name="Ohji S."/>
            <person name="Ichikawa N."/>
        </authorList>
    </citation>
    <scope>NUCLEOTIDE SEQUENCE [LARGE SCALE GENOMIC DNA]</scope>
    <source>
        <strain evidence="3 4">NBRC 107573</strain>
    </source>
</reference>
<dbReference type="AlphaFoldDB" id="A0A512H658"/>
<dbReference type="InterPro" id="IPR036388">
    <property type="entry name" value="WH-like_DNA-bd_sf"/>
</dbReference>
<feature type="compositionally biased region" description="Polar residues" evidence="1">
    <location>
        <begin position="10"/>
        <end position="20"/>
    </location>
</feature>
<gene>
    <name evidence="3" type="ORF">ROR02_10860</name>
</gene>